<dbReference type="InterPro" id="IPR016032">
    <property type="entry name" value="Sig_transdc_resp-reg_C-effctor"/>
</dbReference>
<proteinExistence type="predicted"/>
<organism evidence="5 6">
    <name type="scientific">Microtetraspora malaysiensis</name>
    <dbReference type="NCBI Taxonomy" id="161358"/>
    <lineage>
        <taxon>Bacteria</taxon>
        <taxon>Bacillati</taxon>
        <taxon>Actinomycetota</taxon>
        <taxon>Actinomycetes</taxon>
        <taxon>Streptosporangiales</taxon>
        <taxon>Streptosporangiaceae</taxon>
        <taxon>Microtetraspora</taxon>
    </lineage>
</organism>
<dbReference type="InterPro" id="IPR039420">
    <property type="entry name" value="WalR-like"/>
</dbReference>
<feature type="domain" description="HTH luxR-type" evidence="3">
    <location>
        <begin position="134"/>
        <end position="199"/>
    </location>
</feature>
<dbReference type="InterPro" id="IPR001789">
    <property type="entry name" value="Sig_transdc_resp-reg_receiver"/>
</dbReference>
<dbReference type="SMART" id="SM00448">
    <property type="entry name" value="REC"/>
    <property type="match status" value="1"/>
</dbReference>
<dbReference type="Proteomes" id="UP001602013">
    <property type="component" value="Unassembled WGS sequence"/>
</dbReference>
<evidence type="ECO:0000256" key="2">
    <source>
        <dbReference type="PROSITE-ProRule" id="PRU00169"/>
    </source>
</evidence>
<keyword evidence="2" id="KW-0597">Phosphoprotein</keyword>
<evidence type="ECO:0000256" key="1">
    <source>
        <dbReference type="ARBA" id="ARBA00023125"/>
    </source>
</evidence>
<dbReference type="SMART" id="SM00421">
    <property type="entry name" value="HTH_LUXR"/>
    <property type="match status" value="1"/>
</dbReference>
<protein>
    <submittedName>
        <fullName evidence="5">Response regulator</fullName>
    </submittedName>
</protein>
<dbReference type="EMBL" id="JBIASD010000002">
    <property type="protein sequence ID" value="MFF3664870.1"/>
    <property type="molecule type" value="Genomic_DNA"/>
</dbReference>
<gene>
    <name evidence="5" type="ORF">ACFYXI_04680</name>
</gene>
<reference evidence="5 6" key="1">
    <citation type="submission" date="2024-10" db="EMBL/GenBank/DDBJ databases">
        <title>The Natural Products Discovery Center: Release of the First 8490 Sequenced Strains for Exploring Actinobacteria Biosynthetic Diversity.</title>
        <authorList>
            <person name="Kalkreuter E."/>
            <person name="Kautsar S.A."/>
            <person name="Yang D."/>
            <person name="Bader C.D."/>
            <person name="Teijaro C.N."/>
            <person name="Fluegel L."/>
            <person name="Davis C.M."/>
            <person name="Simpson J.R."/>
            <person name="Lauterbach L."/>
            <person name="Steele A.D."/>
            <person name="Gui C."/>
            <person name="Meng S."/>
            <person name="Li G."/>
            <person name="Viehrig K."/>
            <person name="Ye F."/>
            <person name="Su P."/>
            <person name="Kiefer A.F."/>
            <person name="Nichols A."/>
            <person name="Cepeda A.J."/>
            <person name="Yan W."/>
            <person name="Fan B."/>
            <person name="Jiang Y."/>
            <person name="Adhikari A."/>
            <person name="Zheng C.-J."/>
            <person name="Schuster L."/>
            <person name="Cowan T.M."/>
            <person name="Smanski M.J."/>
            <person name="Chevrette M.G."/>
            <person name="De Carvalho L.P.S."/>
            <person name="Shen B."/>
        </authorList>
    </citation>
    <scope>NUCLEOTIDE SEQUENCE [LARGE SCALE GENOMIC DNA]</scope>
    <source>
        <strain evidence="5 6">NPDC002173</strain>
    </source>
</reference>
<feature type="domain" description="Response regulatory" evidence="4">
    <location>
        <begin position="3"/>
        <end position="119"/>
    </location>
</feature>
<evidence type="ECO:0000259" key="4">
    <source>
        <dbReference type="PROSITE" id="PS50110"/>
    </source>
</evidence>
<evidence type="ECO:0000259" key="3">
    <source>
        <dbReference type="PROSITE" id="PS50043"/>
    </source>
</evidence>
<dbReference type="Pfam" id="PF00072">
    <property type="entry name" value="Response_reg"/>
    <property type="match status" value="1"/>
</dbReference>
<feature type="modified residue" description="4-aspartylphosphate" evidence="2">
    <location>
        <position position="54"/>
    </location>
</feature>
<dbReference type="InterPro" id="IPR000792">
    <property type="entry name" value="Tscrpt_reg_LuxR_C"/>
</dbReference>
<dbReference type="PRINTS" id="PR00038">
    <property type="entry name" value="HTHLUXR"/>
</dbReference>
<dbReference type="PROSITE" id="PS50043">
    <property type="entry name" value="HTH_LUXR_2"/>
    <property type="match status" value="1"/>
</dbReference>
<dbReference type="PANTHER" id="PTHR43214">
    <property type="entry name" value="TWO-COMPONENT RESPONSE REGULATOR"/>
    <property type="match status" value="1"/>
</dbReference>
<dbReference type="PANTHER" id="PTHR43214:SF42">
    <property type="entry name" value="TRANSCRIPTIONAL REGULATORY PROTEIN DESR"/>
    <property type="match status" value="1"/>
</dbReference>
<dbReference type="CDD" id="cd06170">
    <property type="entry name" value="LuxR_C_like"/>
    <property type="match status" value="1"/>
</dbReference>
<keyword evidence="6" id="KW-1185">Reference proteome</keyword>
<dbReference type="InterPro" id="IPR011006">
    <property type="entry name" value="CheY-like_superfamily"/>
</dbReference>
<dbReference type="Gene3D" id="3.40.50.2300">
    <property type="match status" value="1"/>
</dbReference>
<sequence length="201" mass="20765">MIRVLLAEDHGVVRGALVALLNLTGDIKVVGEAARGDRVVSQALATRPDVAVIDIEMPGLDGIGATMRLRSALPECRVLILTGMAQTGHLRRALDAGASGFMLKDAPTERLAESIRRVAAGEQAIDSGLAAAAVSSRVSPLTEREAAVLSAVASGASTAEIAGQLCLSAATVRNYISTVITKTGARNRTDAVRIAAESGWI</sequence>
<evidence type="ECO:0000313" key="5">
    <source>
        <dbReference type="EMBL" id="MFF3664870.1"/>
    </source>
</evidence>
<keyword evidence="1" id="KW-0238">DNA-binding</keyword>
<dbReference type="SUPFAM" id="SSF46894">
    <property type="entry name" value="C-terminal effector domain of the bipartite response regulators"/>
    <property type="match status" value="1"/>
</dbReference>
<dbReference type="Pfam" id="PF00196">
    <property type="entry name" value="GerE"/>
    <property type="match status" value="1"/>
</dbReference>
<dbReference type="PROSITE" id="PS50110">
    <property type="entry name" value="RESPONSE_REGULATORY"/>
    <property type="match status" value="1"/>
</dbReference>
<accession>A0ABW6SIS1</accession>
<dbReference type="SUPFAM" id="SSF52172">
    <property type="entry name" value="CheY-like"/>
    <property type="match status" value="1"/>
</dbReference>
<dbReference type="RefSeq" id="WP_387408907.1">
    <property type="nucleotide sequence ID" value="NZ_JBIASD010000002.1"/>
</dbReference>
<comment type="caution">
    <text evidence="5">The sequence shown here is derived from an EMBL/GenBank/DDBJ whole genome shotgun (WGS) entry which is preliminary data.</text>
</comment>
<name>A0ABW6SIS1_9ACTN</name>
<evidence type="ECO:0000313" key="6">
    <source>
        <dbReference type="Proteomes" id="UP001602013"/>
    </source>
</evidence>